<dbReference type="RefSeq" id="WP_148927296.1">
    <property type="nucleotide sequence ID" value="NZ_VNHS01000001.1"/>
</dbReference>
<keyword evidence="1" id="KW-0812">Transmembrane</keyword>
<name>A0A5S5CJL5_9BACL</name>
<organism evidence="2 3">
    <name type="scientific">Paenibacillus methanolicus</name>
    <dbReference type="NCBI Taxonomy" id="582686"/>
    <lineage>
        <taxon>Bacteria</taxon>
        <taxon>Bacillati</taxon>
        <taxon>Bacillota</taxon>
        <taxon>Bacilli</taxon>
        <taxon>Bacillales</taxon>
        <taxon>Paenibacillaceae</taxon>
        <taxon>Paenibacillus</taxon>
    </lineage>
</organism>
<keyword evidence="1" id="KW-0472">Membrane</keyword>
<dbReference type="EMBL" id="VNHS01000001">
    <property type="protein sequence ID" value="TYP79203.1"/>
    <property type="molecule type" value="Genomic_DNA"/>
</dbReference>
<protein>
    <submittedName>
        <fullName evidence="2">Uncharacterized protein</fullName>
    </submittedName>
</protein>
<reference evidence="2 3" key="1">
    <citation type="submission" date="2019-07" db="EMBL/GenBank/DDBJ databases">
        <title>Genomic Encyclopedia of Type Strains, Phase III (KMG-III): the genomes of soil and plant-associated and newly described type strains.</title>
        <authorList>
            <person name="Whitman W."/>
        </authorList>
    </citation>
    <scope>NUCLEOTIDE SEQUENCE [LARGE SCALE GENOMIC DNA]</scope>
    <source>
        <strain evidence="2 3">BL24</strain>
    </source>
</reference>
<evidence type="ECO:0000313" key="2">
    <source>
        <dbReference type="EMBL" id="TYP79203.1"/>
    </source>
</evidence>
<feature type="transmembrane region" description="Helical" evidence="1">
    <location>
        <begin position="12"/>
        <end position="31"/>
    </location>
</feature>
<evidence type="ECO:0000256" key="1">
    <source>
        <dbReference type="SAM" id="Phobius"/>
    </source>
</evidence>
<accession>A0A5S5CJL5</accession>
<keyword evidence="3" id="KW-1185">Reference proteome</keyword>
<dbReference type="AlphaFoldDB" id="A0A5S5CJL5"/>
<sequence length="97" mass="10790">MEKLNRINIFRYFKYFAIPVLIILVGGSFFLQSKTNQTTKAIDEYMAPCSDVSIVGAPANPSTVRACGRTYTVELLGRWHPFRKVSVKGSVEQSAAS</sequence>
<comment type="caution">
    <text evidence="2">The sequence shown here is derived from an EMBL/GenBank/DDBJ whole genome shotgun (WGS) entry which is preliminary data.</text>
</comment>
<gene>
    <name evidence="2" type="ORF">BCM02_101321</name>
</gene>
<evidence type="ECO:0000313" key="3">
    <source>
        <dbReference type="Proteomes" id="UP000323257"/>
    </source>
</evidence>
<proteinExistence type="predicted"/>
<dbReference type="Proteomes" id="UP000323257">
    <property type="component" value="Unassembled WGS sequence"/>
</dbReference>
<keyword evidence="1" id="KW-1133">Transmembrane helix</keyword>